<protein>
    <submittedName>
        <fullName evidence="1">Uncharacterized protein</fullName>
    </submittedName>
</protein>
<accession>A0A0E9TFP7</accession>
<dbReference type="AlphaFoldDB" id="A0A0E9TFP7"/>
<evidence type="ECO:0000313" key="1">
    <source>
        <dbReference type="EMBL" id="JAH52494.1"/>
    </source>
</evidence>
<reference evidence="1" key="2">
    <citation type="journal article" date="2015" name="Fish Shellfish Immunol.">
        <title>Early steps in the European eel (Anguilla anguilla)-Vibrio vulnificus interaction in the gills: Role of the RtxA13 toxin.</title>
        <authorList>
            <person name="Callol A."/>
            <person name="Pajuelo D."/>
            <person name="Ebbesson L."/>
            <person name="Teles M."/>
            <person name="MacKenzie S."/>
            <person name="Amaro C."/>
        </authorList>
    </citation>
    <scope>NUCLEOTIDE SEQUENCE</scope>
</reference>
<name>A0A0E9TFP7_ANGAN</name>
<reference evidence="1" key="1">
    <citation type="submission" date="2014-11" db="EMBL/GenBank/DDBJ databases">
        <authorList>
            <person name="Amaro Gonzalez C."/>
        </authorList>
    </citation>
    <scope>NUCLEOTIDE SEQUENCE</scope>
</reference>
<proteinExistence type="predicted"/>
<organism evidence="1">
    <name type="scientific">Anguilla anguilla</name>
    <name type="common">European freshwater eel</name>
    <name type="synonym">Muraena anguilla</name>
    <dbReference type="NCBI Taxonomy" id="7936"/>
    <lineage>
        <taxon>Eukaryota</taxon>
        <taxon>Metazoa</taxon>
        <taxon>Chordata</taxon>
        <taxon>Craniata</taxon>
        <taxon>Vertebrata</taxon>
        <taxon>Euteleostomi</taxon>
        <taxon>Actinopterygii</taxon>
        <taxon>Neopterygii</taxon>
        <taxon>Teleostei</taxon>
        <taxon>Anguilliformes</taxon>
        <taxon>Anguillidae</taxon>
        <taxon>Anguilla</taxon>
    </lineage>
</organism>
<dbReference type="EMBL" id="GBXM01056083">
    <property type="protein sequence ID" value="JAH52494.1"/>
    <property type="molecule type" value="Transcribed_RNA"/>
</dbReference>
<sequence length="26" mass="2980">MCLLNATAEHQVLFSKVVNYTSIHFN</sequence>